<evidence type="ECO:0000256" key="1">
    <source>
        <dbReference type="ARBA" id="ARBA00001107"/>
    </source>
</evidence>
<dbReference type="HAMAP" id="MF_00571">
    <property type="entry name" value="GalP_UDP_trans"/>
    <property type="match status" value="1"/>
</dbReference>
<evidence type="ECO:0000313" key="14">
    <source>
        <dbReference type="Proteomes" id="UP000183028"/>
    </source>
</evidence>
<dbReference type="InterPro" id="IPR005850">
    <property type="entry name" value="GalP_Utransf_C"/>
</dbReference>
<feature type="domain" description="Galactose-1-phosphate uridyl transferase N-terminal" evidence="11">
    <location>
        <begin position="45"/>
        <end position="226"/>
    </location>
</feature>
<keyword evidence="8 10" id="KW-0299">Galactose metabolism</keyword>
<dbReference type="Proteomes" id="UP000183028">
    <property type="component" value="Unassembled WGS sequence"/>
</dbReference>
<keyword evidence="9 10" id="KW-0119">Carbohydrate metabolism</keyword>
<evidence type="ECO:0000259" key="11">
    <source>
        <dbReference type="Pfam" id="PF01087"/>
    </source>
</evidence>
<keyword evidence="5 10" id="KW-0963">Cytoplasm</keyword>
<dbReference type="EC" id="2.7.7.12" evidence="10"/>
<dbReference type="OrthoDB" id="2293at2"/>
<evidence type="ECO:0000256" key="5">
    <source>
        <dbReference type="ARBA" id="ARBA00022490"/>
    </source>
</evidence>
<dbReference type="InterPro" id="IPR023425">
    <property type="entry name" value="GalP_uridyl_Trfase_II_CS"/>
</dbReference>
<reference evidence="14" key="1">
    <citation type="submission" date="2016-10" db="EMBL/GenBank/DDBJ databases">
        <authorList>
            <person name="Varghese N."/>
        </authorList>
    </citation>
    <scope>NUCLEOTIDE SEQUENCE [LARGE SCALE GENOMIC DNA]</scope>
    <source>
        <strain evidence="14">DSM 20406</strain>
    </source>
</reference>
<accession>A0A1H6TMR2</accession>
<protein>
    <recommendedName>
        <fullName evidence="10">Galactose-1-phosphate uridylyltransferase</fullName>
        <shortName evidence="10">Gal-1-P uridylyltransferase</shortName>
        <ecNumber evidence="10">2.7.7.12</ecNumber>
    </recommendedName>
    <alternativeName>
        <fullName evidence="10">UDP-glucose--hexose-1-phosphate uridylyltransferase</fullName>
    </alternativeName>
</protein>
<gene>
    <name evidence="10" type="primary">galT</name>
    <name evidence="13" type="ORF">SAMN04487834_10244</name>
</gene>
<comment type="similarity">
    <text evidence="4 10">Belongs to the galactose-1-phosphate uridylyltransferase type 2 family.</text>
</comment>
<dbReference type="UniPathway" id="UPA00214"/>
<keyword evidence="6 10" id="KW-0808">Transferase</keyword>
<comment type="pathway">
    <text evidence="3 10">Carbohydrate metabolism; galactose metabolism.</text>
</comment>
<dbReference type="GO" id="GO:0008108">
    <property type="term" value="F:UDP-glucose:hexose-1-phosphate uridylyltransferase activity"/>
    <property type="evidence" value="ECO:0007669"/>
    <property type="project" value="UniProtKB-UniRule"/>
</dbReference>
<sequence>MNKYINQLIKYALENHLIDENEVNYSVNLLLDIFHLTEFQEEEVASDSLYNILDHMLAYAINQNIIEDGITQKDLFDTRIMNALMPRPATVQQTFNMLYKQNPVDATNYFYDLAIKSNYIRKNRVDRNIKFTRKNQYGHIDITINLSKPEKDPKAIAAAKLIKKSSYPQCLLCKENVGFAGTLNHPARQTLRLIELNLSGDTYYMQYSPYVYYNEHCIILNKDHVPMKIDHHTFSHLLDFITIFPHYMLGSNADLPIVGGSILTHDHYQGGRYHFPMEDAKVIKSYTFDGVQVDMMYWPLSTLRLTSASKDKIVKLADKILLEWRNYSDEEVGILAKTDAPHNTITPIARRQGKLYQLDLVLRNNRTTDEYPLGIFHPHQEHHHIKKENIGLIEVMGLAILPARLKKELNEIKSCLLKQHQFDEFEDLEKHRTWYNYLQTLNVDESNIDDVIENEVAKKFTAVLEDAGVFKMDENGIEHFMRFVESLEETYD</sequence>
<keyword evidence="14" id="KW-1185">Reference proteome</keyword>
<evidence type="ECO:0000256" key="6">
    <source>
        <dbReference type="ARBA" id="ARBA00022679"/>
    </source>
</evidence>
<evidence type="ECO:0000256" key="7">
    <source>
        <dbReference type="ARBA" id="ARBA00022695"/>
    </source>
</evidence>
<evidence type="ECO:0000256" key="2">
    <source>
        <dbReference type="ARBA" id="ARBA00004496"/>
    </source>
</evidence>
<dbReference type="Pfam" id="PF01087">
    <property type="entry name" value="GalP_UDP_transf"/>
    <property type="match status" value="1"/>
</dbReference>
<proteinExistence type="inferred from homology"/>
<dbReference type="RefSeq" id="WP_074732047.1">
    <property type="nucleotide sequence ID" value="NZ_FNYK01000024.1"/>
</dbReference>
<evidence type="ECO:0000259" key="12">
    <source>
        <dbReference type="Pfam" id="PF02744"/>
    </source>
</evidence>
<name>A0A1H6TMR2_9FIRM</name>
<dbReference type="GO" id="GO:0005737">
    <property type="term" value="C:cytoplasm"/>
    <property type="evidence" value="ECO:0007669"/>
    <property type="project" value="UniProtKB-SubCell"/>
</dbReference>
<dbReference type="STRING" id="322505.SAMN04487836_1228"/>
<dbReference type="PANTHER" id="PTHR39191">
    <property type="entry name" value="GALACTOSE-1-PHOSPHATE URIDYLYLTRANSFERASE"/>
    <property type="match status" value="1"/>
</dbReference>
<evidence type="ECO:0000256" key="8">
    <source>
        <dbReference type="ARBA" id="ARBA00023144"/>
    </source>
</evidence>
<comment type="subcellular location">
    <subcellularLocation>
        <location evidence="2 10">Cytoplasm</location>
    </subcellularLocation>
</comment>
<evidence type="ECO:0000313" key="13">
    <source>
        <dbReference type="EMBL" id="SEI78457.1"/>
    </source>
</evidence>
<dbReference type="eggNOG" id="COG4468">
    <property type="taxonomic scope" value="Bacteria"/>
</dbReference>
<evidence type="ECO:0000256" key="4">
    <source>
        <dbReference type="ARBA" id="ARBA00008706"/>
    </source>
</evidence>
<dbReference type="AlphaFoldDB" id="A0A1H6TMR2"/>
<dbReference type="NCBIfam" id="NF003629">
    <property type="entry name" value="PRK05270.1-2"/>
    <property type="match status" value="1"/>
</dbReference>
<dbReference type="Pfam" id="PF02744">
    <property type="entry name" value="GalP_UDP_tr_C"/>
    <property type="match status" value="1"/>
</dbReference>
<comment type="catalytic activity">
    <reaction evidence="1 10">
        <text>alpha-D-galactose 1-phosphate + UDP-alpha-D-glucose = alpha-D-glucose 1-phosphate + UDP-alpha-D-galactose</text>
        <dbReference type="Rhea" id="RHEA:13989"/>
        <dbReference type="ChEBI" id="CHEBI:58336"/>
        <dbReference type="ChEBI" id="CHEBI:58601"/>
        <dbReference type="ChEBI" id="CHEBI:58885"/>
        <dbReference type="ChEBI" id="CHEBI:66914"/>
        <dbReference type="EC" id="2.7.7.12"/>
    </reaction>
</comment>
<evidence type="ECO:0000256" key="10">
    <source>
        <dbReference type="HAMAP-Rule" id="MF_00571"/>
    </source>
</evidence>
<evidence type="ECO:0000256" key="9">
    <source>
        <dbReference type="ARBA" id="ARBA00023277"/>
    </source>
</evidence>
<dbReference type="InterPro" id="IPR005849">
    <property type="entry name" value="GalP_Utransf_N"/>
</dbReference>
<dbReference type="InterPro" id="IPR000766">
    <property type="entry name" value="GalP_uridyl_Trfase_II"/>
</dbReference>
<dbReference type="EMBL" id="FNYK01000024">
    <property type="protein sequence ID" value="SEI78457.1"/>
    <property type="molecule type" value="Genomic_DNA"/>
</dbReference>
<dbReference type="PROSITE" id="PS01163">
    <property type="entry name" value="GAL_P_UDP_TRANSF_II"/>
    <property type="match status" value="1"/>
</dbReference>
<dbReference type="GO" id="GO:0006012">
    <property type="term" value="P:galactose metabolic process"/>
    <property type="evidence" value="ECO:0007669"/>
    <property type="project" value="UniProtKB-UniRule"/>
</dbReference>
<dbReference type="PANTHER" id="PTHR39191:SF1">
    <property type="entry name" value="DUF4922 DOMAIN-CONTAINING PROTEIN"/>
    <property type="match status" value="1"/>
</dbReference>
<keyword evidence="7 10" id="KW-0548">Nucleotidyltransferase</keyword>
<evidence type="ECO:0000256" key="3">
    <source>
        <dbReference type="ARBA" id="ARBA00004947"/>
    </source>
</evidence>
<feature type="domain" description="Galactose-1-phosphate uridyl transferase C-terminal" evidence="12">
    <location>
        <begin position="242"/>
        <end position="424"/>
    </location>
</feature>
<organism evidence="13 14">
    <name type="scientific">Sharpea azabuensis</name>
    <dbReference type="NCBI Taxonomy" id="322505"/>
    <lineage>
        <taxon>Bacteria</taxon>
        <taxon>Bacillati</taxon>
        <taxon>Bacillota</taxon>
        <taxon>Erysipelotrichia</taxon>
        <taxon>Erysipelotrichales</taxon>
        <taxon>Coprobacillaceae</taxon>
        <taxon>Sharpea</taxon>
    </lineage>
</organism>
<dbReference type="PIRSF" id="PIRSF006005">
    <property type="entry name" value="GalT_BS"/>
    <property type="match status" value="1"/>
</dbReference>